<dbReference type="Pfam" id="PF00440">
    <property type="entry name" value="TetR_N"/>
    <property type="match status" value="1"/>
</dbReference>
<keyword evidence="7" id="KW-1185">Reference proteome</keyword>
<dbReference type="SUPFAM" id="SSF46689">
    <property type="entry name" value="Homeodomain-like"/>
    <property type="match status" value="1"/>
</dbReference>
<feature type="DNA-binding region" description="H-T-H motif" evidence="4">
    <location>
        <begin position="28"/>
        <end position="47"/>
    </location>
</feature>
<dbReference type="GO" id="GO:0045892">
    <property type="term" value="P:negative regulation of DNA-templated transcription"/>
    <property type="evidence" value="ECO:0007669"/>
    <property type="project" value="InterPro"/>
</dbReference>
<dbReference type="PROSITE" id="PS50977">
    <property type="entry name" value="HTH_TETR_2"/>
    <property type="match status" value="1"/>
</dbReference>
<evidence type="ECO:0000256" key="4">
    <source>
        <dbReference type="PROSITE-ProRule" id="PRU00335"/>
    </source>
</evidence>
<feature type="domain" description="HTH tetR-type" evidence="5">
    <location>
        <begin position="8"/>
        <end position="65"/>
    </location>
</feature>
<dbReference type="EMBL" id="BLAF01000016">
    <property type="protein sequence ID" value="GES20461.1"/>
    <property type="molecule type" value="Genomic_DNA"/>
</dbReference>
<dbReference type="PANTHER" id="PTHR30055">
    <property type="entry name" value="HTH-TYPE TRANSCRIPTIONAL REGULATOR RUTR"/>
    <property type="match status" value="1"/>
</dbReference>
<dbReference type="InterPro" id="IPR009057">
    <property type="entry name" value="Homeodomain-like_sf"/>
</dbReference>
<evidence type="ECO:0000256" key="3">
    <source>
        <dbReference type="ARBA" id="ARBA00023163"/>
    </source>
</evidence>
<reference evidence="6 7" key="1">
    <citation type="submission" date="2019-10" db="EMBL/GenBank/DDBJ databases">
        <title>Whole genome shotgun sequence of Acrocarpospora pleiomorpha NBRC 16267.</title>
        <authorList>
            <person name="Ichikawa N."/>
            <person name="Kimura A."/>
            <person name="Kitahashi Y."/>
            <person name="Komaki H."/>
            <person name="Oguchi A."/>
        </authorList>
    </citation>
    <scope>NUCLEOTIDE SEQUENCE [LARGE SCALE GENOMIC DNA]</scope>
    <source>
        <strain evidence="6 7">NBRC 16267</strain>
    </source>
</reference>
<evidence type="ECO:0000256" key="1">
    <source>
        <dbReference type="ARBA" id="ARBA00023015"/>
    </source>
</evidence>
<protein>
    <recommendedName>
        <fullName evidence="5">HTH tetR-type domain-containing protein</fullName>
    </recommendedName>
</protein>
<dbReference type="SUPFAM" id="SSF48498">
    <property type="entry name" value="Tetracyclin repressor-like, C-terminal domain"/>
    <property type="match status" value="1"/>
</dbReference>
<dbReference type="InterPro" id="IPR001647">
    <property type="entry name" value="HTH_TetR"/>
</dbReference>
<dbReference type="GO" id="GO:0000976">
    <property type="term" value="F:transcription cis-regulatory region binding"/>
    <property type="evidence" value="ECO:0007669"/>
    <property type="project" value="TreeGrafter"/>
</dbReference>
<sequence>MTRGPRRSVHPDAVLDAALELIDEGALTMRALATRVGLTPGALYTYFPDRSAIVTALADRLLAEADLSLLDDPSLPPHQRVENYSLALREVLLAHPAAVPAILGAAFNGPMALRVGESLLGVLPDARATYTVMVYVLGAIALEAADLEAFGTPPPPEPDRVAARRAALLIDPEQFPRTYRELDTIAAYNSTGQFRWGLHRVLAGLSGS</sequence>
<dbReference type="InterPro" id="IPR036271">
    <property type="entry name" value="Tet_transcr_reg_TetR-rel_C_sf"/>
</dbReference>
<dbReference type="InterPro" id="IPR004111">
    <property type="entry name" value="Repressor_TetR_C"/>
</dbReference>
<dbReference type="InterPro" id="IPR050109">
    <property type="entry name" value="HTH-type_TetR-like_transc_reg"/>
</dbReference>
<dbReference type="Gene3D" id="1.10.357.10">
    <property type="entry name" value="Tetracycline Repressor, domain 2"/>
    <property type="match status" value="1"/>
</dbReference>
<keyword evidence="2 4" id="KW-0238">DNA-binding</keyword>
<evidence type="ECO:0000313" key="7">
    <source>
        <dbReference type="Proteomes" id="UP000377595"/>
    </source>
</evidence>
<dbReference type="PANTHER" id="PTHR30055:SF234">
    <property type="entry name" value="HTH-TYPE TRANSCRIPTIONAL REGULATOR BETI"/>
    <property type="match status" value="1"/>
</dbReference>
<name>A0A5M3XLD5_9ACTN</name>
<keyword evidence="3" id="KW-0804">Transcription</keyword>
<dbReference type="Pfam" id="PF02909">
    <property type="entry name" value="TetR_C_1"/>
    <property type="match status" value="1"/>
</dbReference>
<comment type="caution">
    <text evidence="6">The sequence shown here is derived from an EMBL/GenBank/DDBJ whole genome shotgun (WGS) entry which is preliminary data.</text>
</comment>
<dbReference type="AlphaFoldDB" id="A0A5M3XLD5"/>
<evidence type="ECO:0000313" key="6">
    <source>
        <dbReference type="EMBL" id="GES20461.1"/>
    </source>
</evidence>
<keyword evidence="1" id="KW-0805">Transcription regulation</keyword>
<organism evidence="6 7">
    <name type="scientific">Acrocarpospora pleiomorpha</name>
    <dbReference type="NCBI Taxonomy" id="90975"/>
    <lineage>
        <taxon>Bacteria</taxon>
        <taxon>Bacillati</taxon>
        <taxon>Actinomycetota</taxon>
        <taxon>Actinomycetes</taxon>
        <taxon>Streptosporangiales</taxon>
        <taxon>Streptosporangiaceae</taxon>
        <taxon>Acrocarpospora</taxon>
    </lineage>
</organism>
<gene>
    <name evidence="6" type="ORF">Aple_033570</name>
</gene>
<dbReference type="GO" id="GO:0003700">
    <property type="term" value="F:DNA-binding transcription factor activity"/>
    <property type="evidence" value="ECO:0007669"/>
    <property type="project" value="TreeGrafter"/>
</dbReference>
<accession>A0A5M3XLD5</accession>
<dbReference type="RefSeq" id="WP_218038359.1">
    <property type="nucleotide sequence ID" value="NZ_BAAAHM010000021.1"/>
</dbReference>
<dbReference type="Proteomes" id="UP000377595">
    <property type="component" value="Unassembled WGS sequence"/>
</dbReference>
<evidence type="ECO:0000256" key="2">
    <source>
        <dbReference type="ARBA" id="ARBA00023125"/>
    </source>
</evidence>
<proteinExistence type="predicted"/>
<evidence type="ECO:0000259" key="5">
    <source>
        <dbReference type="PROSITE" id="PS50977"/>
    </source>
</evidence>